<dbReference type="PANTHER" id="PTHR30137:SF6">
    <property type="entry name" value="LUCIFERASE-LIKE MONOOXYGENASE"/>
    <property type="match status" value="1"/>
</dbReference>
<dbReference type="EMBL" id="VGLS01000226">
    <property type="protein sequence ID" value="MBM3223929.1"/>
    <property type="molecule type" value="Genomic_DNA"/>
</dbReference>
<dbReference type="PANTHER" id="PTHR30137">
    <property type="entry name" value="LUCIFERASE-LIKE MONOOXYGENASE"/>
    <property type="match status" value="1"/>
</dbReference>
<proteinExistence type="predicted"/>
<evidence type="ECO:0000313" key="3">
    <source>
        <dbReference type="Proteomes" id="UP000712673"/>
    </source>
</evidence>
<dbReference type="Pfam" id="PF00296">
    <property type="entry name" value="Bac_luciferase"/>
    <property type="match status" value="1"/>
</dbReference>
<dbReference type="Proteomes" id="UP000712673">
    <property type="component" value="Unassembled WGS sequence"/>
</dbReference>
<evidence type="ECO:0000313" key="2">
    <source>
        <dbReference type="EMBL" id="MBM3223929.1"/>
    </source>
</evidence>
<dbReference type="AlphaFoldDB" id="A0A937W1X5"/>
<sequence>MDVSRDRRGPFHAFSSPQSRKIGLDPCHAHERSCRMHFGIFMEFEARQGRTQTESFQEGFALVEAADKWGLDGVWLGEMHFNPARSVLGAPVIVAGSIATRTQRLRVGMAVQVLPLNNPLRIAEEAATVDQISAGRFDFGIGRSGAPRAYDIYGVPYAESQARFYEALDIIVEAWKGEPFSHHGEYYHFDNAAVSPRPYQQPHPPIRMAATTEETFPRVGAMGLPIFVGLRGMNISELRTSLQAYRQAWREHGHAGEGNVFLRIPVYVGETEESALEEPHDSIMYYFTRQAGLTRSAVGRAGTEPADRRQARASRLATLTYDEVLQTKVAFGTVDSLRDRFTQLQEELGLDGVVAELDAGGLIPAERVQRSLRLLTHEIMPALK</sequence>
<dbReference type="Gene3D" id="3.20.20.30">
    <property type="entry name" value="Luciferase-like domain"/>
    <property type="match status" value="1"/>
</dbReference>
<dbReference type="SUPFAM" id="SSF51679">
    <property type="entry name" value="Bacterial luciferase-like"/>
    <property type="match status" value="1"/>
</dbReference>
<dbReference type="GO" id="GO:0016705">
    <property type="term" value="F:oxidoreductase activity, acting on paired donors, with incorporation or reduction of molecular oxygen"/>
    <property type="evidence" value="ECO:0007669"/>
    <property type="project" value="InterPro"/>
</dbReference>
<dbReference type="InterPro" id="IPR050766">
    <property type="entry name" value="Bact_Lucif_Oxidored"/>
</dbReference>
<evidence type="ECO:0000259" key="1">
    <source>
        <dbReference type="Pfam" id="PF00296"/>
    </source>
</evidence>
<comment type="caution">
    <text evidence="2">The sequence shown here is derived from an EMBL/GenBank/DDBJ whole genome shotgun (WGS) entry which is preliminary data.</text>
</comment>
<protein>
    <submittedName>
        <fullName evidence="2">LLM class flavin-dependent oxidoreductase</fullName>
    </submittedName>
</protein>
<dbReference type="InterPro" id="IPR011251">
    <property type="entry name" value="Luciferase-like_dom"/>
</dbReference>
<dbReference type="InterPro" id="IPR036661">
    <property type="entry name" value="Luciferase-like_sf"/>
</dbReference>
<name>A0A937W1X5_UNCTE</name>
<gene>
    <name evidence="2" type="ORF">FJZ47_09030</name>
</gene>
<organism evidence="2 3">
    <name type="scientific">Tectimicrobiota bacterium</name>
    <dbReference type="NCBI Taxonomy" id="2528274"/>
    <lineage>
        <taxon>Bacteria</taxon>
        <taxon>Pseudomonadati</taxon>
        <taxon>Nitrospinota/Tectimicrobiota group</taxon>
        <taxon>Candidatus Tectimicrobiota</taxon>
    </lineage>
</organism>
<feature type="domain" description="Luciferase-like" evidence="1">
    <location>
        <begin position="36"/>
        <end position="349"/>
    </location>
</feature>
<reference evidence="2" key="1">
    <citation type="submission" date="2019-03" db="EMBL/GenBank/DDBJ databases">
        <title>Lake Tanganyika Metagenome-Assembled Genomes (MAGs).</title>
        <authorList>
            <person name="Tran P."/>
        </authorList>
    </citation>
    <scope>NUCLEOTIDE SEQUENCE</scope>
    <source>
        <strain evidence="2">K_DeepCast_65m_m2_066</strain>
    </source>
</reference>
<accession>A0A937W1X5</accession>
<dbReference type="GO" id="GO:0005829">
    <property type="term" value="C:cytosol"/>
    <property type="evidence" value="ECO:0007669"/>
    <property type="project" value="TreeGrafter"/>
</dbReference>